<dbReference type="AlphaFoldDB" id="A0A858ZRD7"/>
<name>A0A858ZRD7_9BURK</name>
<protein>
    <submittedName>
        <fullName evidence="1">Uncharacterized protein</fullName>
    </submittedName>
</protein>
<proteinExistence type="predicted"/>
<accession>A0A858ZRD7</accession>
<evidence type="ECO:0000313" key="2">
    <source>
        <dbReference type="Proteomes" id="UP000500755"/>
    </source>
</evidence>
<organism evidence="1 2">
    <name type="scientific">Alicycliphilus denitrificans</name>
    <dbReference type="NCBI Taxonomy" id="179636"/>
    <lineage>
        <taxon>Bacteria</taxon>
        <taxon>Pseudomonadati</taxon>
        <taxon>Pseudomonadota</taxon>
        <taxon>Betaproteobacteria</taxon>
        <taxon>Burkholderiales</taxon>
        <taxon>Comamonadaceae</taxon>
        <taxon>Alicycliphilus</taxon>
    </lineage>
</organism>
<reference evidence="1 2" key="1">
    <citation type="submission" date="2020-05" db="EMBL/GenBank/DDBJ databases">
        <title>Complete genome sequence of Alicycliphilus denitrificans DP3.</title>
        <authorList>
            <person name="Chen X."/>
        </authorList>
    </citation>
    <scope>NUCLEOTIDE SEQUENCE [LARGE SCALE GENOMIC DNA]</scope>
    <source>
        <strain evidence="1 2">DP3</strain>
    </source>
</reference>
<dbReference type="RefSeq" id="WP_059400195.1">
    <property type="nucleotide sequence ID" value="NZ_CP051298.1"/>
</dbReference>
<dbReference type="EMBL" id="CP051298">
    <property type="protein sequence ID" value="QKD43061.1"/>
    <property type="molecule type" value="Genomic_DNA"/>
</dbReference>
<gene>
    <name evidence="1" type="ORF">HF896_05305</name>
</gene>
<dbReference type="Proteomes" id="UP000500755">
    <property type="component" value="Chromosome"/>
</dbReference>
<sequence>MSSTKGQSARTTTPKTTREPVAGLDFFIEVKGPRGAYLGQYELAFPAEEFLPGMCTGYRAAGELLARLEQWGNIAPADVHTLFRLALERPATPGVTSDDGACFALRDVLYQALKFFAGRAQYGAWLDSKIAEAEHFARQDAELEQQRIQRSIAARRAKQAARKAAKEGGEQ</sequence>
<evidence type="ECO:0000313" key="1">
    <source>
        <dbReference type="EMBL" id="QKD43061.1"/>
    </source>
</evidence>